<dbReference type="Pfam" id="PF14111">
    <property type="entry name" value="DUF4283"/>
    <property type="match status" value="1"/>
</dbReference>
<dbReference type="InterPro" id="IPR025558">
    <property type="entry name" value="DUF4283"/>
</dbReference>
<dbReference type="Proteomes" id="UP000189701">
    <property type="component" value="Unplaced"/>
</dbReference>
<dbReference type="OrthoDB" id="1939300at2759"/>
<name>A0A1U7XEJ7_NICSY</name>
<reference evidence="2" key="1">
    <citation type="journal article" date="2013" name="Genome Biol.">
        <title>Reference genomes and transcriptomes of Nicotiana sylvestris and Nicotiana tomentosiformis.</title>
        <authorList>
            <person name="Sierro N."/>
            <person name="Battey J.N."/>
            <person name="Ouadi S."/>
            <person name="Bovet L."/>
            <person name="Goepfert S."/>
            <person name="Bakaher N."/>
            <person name="Peitsch M.C."/>
            <person name="Ivanov N.V."/>
        </authorList>
    </citation>
    <scope>NUCLEOTIDE SEQUENCE [LARGE SCALE GENOMIC DNA]</scope>
</reference>
<sequence>MGLIYIPPVIVDEEMMTQLQQEELERETAKWKHALIMYVVGSSPSIGAIERFIAGNWSYITKPKVYYHNEGYILVHFSSFEERDEVLYSGPHTLNNKPVISKVWDPYFDFKKEVLRIIPLWIKLPNLPLQYWSLESLSRIGSLLGKHVYADDCTSRVDRITYACMIIEMDITQELSNIVKLRDPQGKIFIQEIIYDWKPN</sequence>
<evidence type="ECO:0000313" key="3">
    <source>
        <dbReference type="RefSeq" id="XP_009789293.1"/>
    </source>
</evidence>
<organism evidence="2 3">
    <name type="scientific">Nicotiana sylvestris</name>
    <name type="common">Wood tobacco</name>
    <name type="synonym">South American tobacco</name>
    <dbReference type="NCBI Taxonomy" id="4096"/>
    <lineage>
        <taxon>Eukaryota</taxon>
        <taxon>Viridiplantae</taxon>
        <taxon>Streptophyta</taxon>
        <taxon>Embryophyta</taxon>
        <taxon>Tracheophyta</taxon>
        <taxon>Spermatophyta</taxon>
        <taxon>Magnoliopsida</taxon>
        <taxon>eudicotyledons</taxon>
        <taxon>Gunneridae</taxon>
        <taxon>Pentapetalae</taxon>
        <taxon>asterids</taxon>
        <taxon>lamiids</taxon>
        <taxon>Solanales</taxon>
        <taxon>Solanaceae</taxon>
        <taxon>Nicotianoideae</taxon>
        <taxon>Nicotianeae</taxon>
        <taxon>Nicotiana</taxon>
    </lineage>
</organism>
<reference evidence="3" key="2">
    <citation type="submission" date="2025-08" db="UniProtKB">
        <authorList>
            <consortium name="RefSeq"/>
        </authorList>
    </citation>
    <scope>IDENTIFICATION</scope>
    <source>
        <tissue evidence="3">Leaf</tissue>
    </source>
</reference>
<dbReference type="RefSeq" id="XP_009789293.1">
    <property type="nucleotide sequence ID" value="XM_009790991.1"/>
</dbReference>
<proteinExistence type="predicted"/>
<dbReference type="GeneID" id="104236940"/>
<feature type="domain" description="DUF4283" evidence="1">
    <location>
        <begin position="28"/>
        <end position="111"/>
    </location>
</feature>
<dbReference type="PANTHER" id="PTHR33233:SF14">
    <property type="entry name" value="ENDONUCLEASE_EXONUCLEASE_PHOSPHATASE"/>
    <property type="match status" value="1"/>
</dbReference>
<evidence type="ECO:0000259" key="1">
    <source>
        <dbReference type="Pfam" id="PF14111"/>
    </source>
</evidence>
<accession>A0A1U7XEJ7</accession>
<gene>
    <name evidence="3" type="primary">LOC104236940</name>
</gene>
<protein>
    <submittedName>
        <fullName evidence="3">Uncharacterized protein LOC104236940</fullName>
    </submittedName>
</protein>
<dbReference type="PANTHER" id="PTHR33233">
    <property type="entry name" value="ENDONUCLEASE/EXONUCLEASE/PHOSPHATASE"/>
    <property type="match status" value="1"/>
</dbReference>
<evidence type="ECO:0000313" key="2">
    <source>
        <dbReference type="Proteomes" id="UP000189701"/>
    </source>
</evidence>
<dbReference type="AlphaFoldDB" id="A0A1U7XEJ7"/>
<dbReference type="KEGG" id="nsy:104236940"/>
<keyword evidence="2" id="KW-1185">Reference proteome</keyword>
<dbReference type="eggNOG" id="KOG1075">
    <property type="taxonomic scope" value="Eukaryota"/>
</dbReference>